<evidence type="ECO:0000256" key="1">
    <source>
        <dbReference type="SAM" id="MobiDB-lite"/>
    </source>
</evidence>
<keyword evidence="3" id="KW-1185">Reference proteome</keyword>
<dbReference type="Proteomes" id="UP001367508">
    <property type="component" value="Unassembled WGS sequence"/>
</dbReference>
<accession>A0AAN9KEU8</accession>
<feature type="compositionally biased region" description="Basic residues" evidence="1">
    <location>
        <begin position="23"/>
        <end position="32"/>
    </location>
</feature>
<comment type="caution">
    <text evidence="2">The sequence shown here is derived from an EMBL/GenBank/DDBJ whole genome shotgun (WGS) entry which is preliminary data.</text>
</comment>
<dbReference type="EMBL" id="JAYMYQ010000008">
    <property type="protein sequence ID" value="KAK7316167.1"/>
    <property type="molecule type" value="Genomic_DNA"/>
</dbReference>
<reference evidence="2 3" key="1">
    <citation type="submission" date="2024-01" db="EMBL/GenBank/DDBJ databases">
        <title>The genomes of 5 underutilized Papilionoideae crops provide insights into root nodulation and disease resistanc.</title>
        <authorList>
            <person name="Jiang F."/>
        </authorList>
    </citation>
    <scope>NUCLEOTIDE SEQUENCE [LARGE SCALE GENOMIC DNA]</scope>
    <source>
        <strain evidence="2">LVBAO_FW01</strain>
        <tissue evidence="2">Leaves</tissue>
    </source>
</reference>
<dbReference type="AlphaFoldDB" id="A0AAN9KEU8"/>
<organism evidence="2 3">
    <name type="scientific">Canavalia gladiata</name>
    <name type="common">Sword bean</name>
    <name type="synonym">Dolichos gladiatus</name>
    <dbReference type="NCBI Taxonomy" id="3824"/>
    <lineage>
        <taxon>Eukaryota</taxon>
        <taxon>Viridiplantae</taxon>
        <taxon>Streptophyta</taxon>
        <taxon>Embryophyta</taxon>
        <taxon>Tracheophyta</taxon>
        <taxon>Spermatophyta</taxon>
        <taxon>Magnoliopsida</taxon>
        <taxon>eudicotyledons</taxon>
        <taxon>Gunneridae</taxon>
        <taxon>Pentapetalae</taxon>
        <taxon>rosids</taxon>
        <taxon>fabids</taxon>
        <taxon>Fabales</taxon>
        <taxon>Fabaceae</taxon>
        <taxon>Papilionoideae</taxon>
        <taxon>50 kb inversion clade</taxon>
        <taxon>NPAAA clade</taxon>
        <taxon>indigoferoid/millettioid clade</taxon>
        <taxon>Phaseoleae</taxon>
        <taxon>Canavalia</taxon>
    </lineage>
</organism>
<feature type="compositionally biased region" description="Basic and acidic residues" evidence="1">
    <location>
        <begin position="33"/>
        <end position="44"/>
    </location>
</feature>
<feature type="region of interest" description="Disordered" evidence="1">
    <location>
        <begin position="23"/>
        <end position="55"/>
    </location>
</feature>
<evidence type="ECO:0000313" key="2">
    <source>
        <dbReference type="EMBL" id="KAK7316167.1"/>
    </source>
</evidence>
<gene>
    <name evidence="2" type="ORF">VNO77_34966</name>
</gene>
<evidence type="ECO:0000313" key="3">
    <source>
        <dbReference type="Proteomes" id="UP001367508"/>
    </source>
</evidence>
<protein>
    <submittedName>
        <fullName evidence="2">Uncharacterized protein</fullName>
    </submittedName>
</protein>
<proteinExistence type="predicted"/>
<sequence length="130" mass="14865">MTHSDSAIKRRLTKKELHKRRLQLKSKSKFKTKSKDWANKKSEDNGILSDQNSAAQGLKVDEKETTFLNDCEGFDSRNEGSKDSVLVHSSPKKQKLHWGYNANSNLILHLFVLFHVRHGQSFDVSVSNIL</sequence>
<name>A0AAN9KEU8_CANGL</name>